<dbReference type="PANTHER" id="PTHR22774:SF17">
    <property type="entry name" value="BRIDGE-LIKE LIPID TRANSFER PROTEIN FAMILY MEMBER 3B"/>
    <property type="match status" value="1"/>
</dbReference>
<feature type="compositionally biased region" description="Low complexity" evidence="1">
    <location>
        <begin position="276"/>
        <end position="291"/>
    </location>
</feature>
<accession>A0A7M4G3K4</accession>
<organism evidence="2 3">
    <name type="scientific">Crocodylus porosus</name>
    <name type="common">Saltwater crocodile</name>
    <name type="synonym">Estuarine crocodile</name>
    <dbReference type="NCBI Taxonomy" id="8502"/>
    <lineage>
        <taxon>Eukaryota</taxon>
        <taxon>Metazoa</taxon>
        <taxon>Chordata</taxon>
        <taxon>Craniata</taxon>
        <taxon>Vertebrata</taxon>
        <taxon>Euteleostomi</taxon>
        <taxon>Archelosauria</taxon>
        <taxon>Archosauria</taxon>
        <taxon>Crocodylia</taxon>
        <taxon>Longirostres</taxon>
        <taxon>Crocodylidae</taxon>
        <taxon>Crocodylus</taxon>
    </lineage>
</organism>
<evidence type="ECO:0000313" key="2">
    <source>
        <dbReference type="Ensembl" id="ENSCPRP00005027651.1"/>
    </source>
</evidence>
<gene>
    <name evidence="2" type="primary">BLTP3B</name>
</gene>
<dbReference type="AlphaFoldDB" id="A0A7M4G3K4"/>
<protein>
    <submittedName>
        <fullName evidence="2">Bridge-like lipid transfer protein family member 3B</fullName>
    </submittedName>
</protein>
<dbReference type="PANTHER" id="PTHR22774">
    <property type="entry name" value="CHOREIN N-TERMINAL DOMAIN-CONTAINING PROTEIN"/>
    <property type="match status" value="1"/>
</dbReference>
<reference evidence="2" key="1">
    <citation type="submission" date="2025-08" db="UniProtKB">
        <authorList>
            <consortium name="Ensembl"/>
        </authorList>
    </citation>
    <scope>IDENTIFICATION</scope>
</reference>
<name>A0A7M4G3K4_CROPO</name>
<dbReference type="InterPro" id="IPR026728">
    <property type="entry name" value="BLTP3A/B"/>
</dbReference>
<proteinExistence type="predicted"/>
<sequence>MLSLTFIKLSYIFCFRFTKNLSPDKINLSTLKGEGQLTNLELDEEVLQNMLDLPTWLAINKVFCNKASLRIPWTKLKTQPISLSLDKVVMEMSTCEEPRAPNGPSPIATASGQSEYGFAEKVVEGISVSVNSIIIRIGAKAFNASFELSQLRIYSVNTNWEHGDLRFTRIQESQRGEVLTFKEINWQMIRIEADAIQSSQHENMCAPVRLITNQSKIRVTLKRRLKDCNVVATKLVLILDDLLWVLTDSQLKAMVQYAKSLSEAIEKSTEQRKSLASEPTQSSAPAPSSQQVKAHQTSATPDQNDAIVKLFNDFDVKETSHHLVISHLDLHICDDIQSKERDSNRRITGGAMQLSFSQLTVDYYPFHKAGDNCSHWMHFNDATKTRSGWAQELLREFESNVELLKQAVKDHNIDSPTKSPPHISPQNIQAGTLLTSSVSPQQPKGKLVSSPLVVRLADFNIYQVSTADQCRSSPKTLISCNKKSLYLPPEMSAIHIEFTEYYYPDEKDYPIPAPNLYVQLNALQFTLDERSILWLNQFVLDLKQSLTQFMTMYKLNDNSKSDEHVDVRIDGLMLKVQFGRCFGTKYFLFNSVKLLSSEMIATNTRHSPNCRHSDLEALFQNFKDCEFFSRTFTKFPKSKNFNLLHPIFQRHAHEQDTKMHDVYKGYVTPKLNKYALKTSAATDVWAVHFSQFWIDYEGMKSGKGRPISFVDSFPLSLWICQPVRFAQSQKELFSYNRTSFNIPKSDSSDLTNRLQRKKLLQEYYRSEMEPLTNGIQKLCFSDSSSGALSASSSDADIHVLVHIEKHVSMQINHYQYLFLLFLHTSLVVLLENLRKDVEQVTGKPAKQTDVCIGILLKSADIALLLHPITQANPCKSPVLEEESPVASDLSPLKNGEAFASESKLTDTTQTGSVDVNSVTEVNRTNLMDSLVPQSSIFKMFDINGEIDIRGEDTQVCLQVNQVMPNQLGNISVRHYLCNRTIGSDHKSVAGPIKSSPEISLRWETGPSAGVHSLLAVKNGFLQCHVENFSADFLISSLTNIQHFLEDETVAAVMPMKIRVSNTTINLKDDSPRDNLTAPEPVPITLHIDLLLLERNDDGCFCIRGVY</sequence>
<evidence type="ECO:0000256" key="1">
    <source>
        <dbReference type="SAM" id="MobiDB-lite"/>
    </source>
</evidence>
<reference evidence="2" key="2">
    <citation type="submission" date="2025-09" db="UniProtKB">
        <authorList>
            <consortium name="Ensembl"/>
        </authorList>
    </citation>
    <scope>IDENTIFICATION</scope>
</reference>
<dbReference type="Proteomes" id="UP000594220">
    <property type="component" value="Unplaced"/>
</dbReference>
<dbReference type="Ensembl" id="ENSCPRT00005032317.1">
    <property type="protein sequence ID" value="ENSCPRP00005027651.1"/>
    <property type="gene ID" value="ENSCPRG00005019152.1"/>
</dbReference>
<evidence type="ECO:0000313" key="3">
    <source>
        <dbReference type="Proteomes" id="UP000594220"/>
    </source>
</evidence>
<dbReference type="Pfam" id="PF24917">
    <property type="entry name" value="BLTP3A_B"/>
    <property type="match status" value="1"/>
</dbReference>
<dbReference type="GeneTree" id="ENSGT00600000084428"/>
<feature type="region of interest" description="Disordered" evidence="1">
    <location>
        <begin position="269"/>
        <end position="300"/>
    </location>
</feature>
<keyword evidence="3" id="KW-1185">Reference proteome</keyword>